<dbReference type="Pfam" id="PF01471">
    <property type="entry name" value="PG_binding_1"/>
    <property type="match status" value="1"/>
</dbReference>
<organism evidence="2 3">
    <name type="scientific">Actibacterium mucosum KCTC 23349</name>
    <dbReference type="NCBI Taxonomy" id="1454373"/>
    <lineage>
        <taxon>Bacteria</taxon>
        <taxon>Pseudomonadati</taxon>
        <taxon>Pseudomonadota</taxon>
        <taxon>Alphaproteobacteria</taxon>
        <taxon>Rhodobacterales</taxon>
        <taxon>Roseobacteraceae</taxon>
        <taxon>Actibacterium</taxon>
    </lineage>
</organism>
<dbReference type="InterPro" id="IPR002477">
    <property type="entry name" value="Peptidoglycan-bd-like"/>
</dbReference>
<dbReference type="Gene3D" id="1.10.101.10">
    <property type="entry name" value="PGBD-like superfamily/PGBD"/>
    <property type="match status" value="1"/>
</dbReference>
<dbReference type="STRING" id="1454373.ACMU_03880"/>
<feature type="domain" description="Peptidoglycan binding-like" evidence="1">
    <location>
        <begin position="15"/>
        <end position="55"/>
    </location>
</feature>
<dbReference type="InterPro" id="IPR036366">
    <property type="entry name" value="PGBDSf"/>
</dbReference>
<dbReference type="SUPFAM" id="SSF47090">
    <property type="entry name" value="PGBD-like"/>
    <property type="match status" value="1"/>
</dbReference>
<gene>
    <name evidence="2" type="ORF">ACMU_03880</name>
</gene>
<dbReference type="InterPro" id="IPR036365">
    <property type="entry name" value="PGBD-like_sf"/>
</dbReference>
<sequence length="344" mass="37979">MAGVIATPALADSRSEAVACVQNQLATMGLYNGKADGRASSAVRSAVAAYQTSKGAISSRAFDLDSAIVFCRHIGLRDKSMRQFWPSTKRPYVIIASDSIDKALKDEVTKSTALSLSAFRRTYGIELANTVYISIGQTPREMAEMTRKHHQRNRGDIVKYWTERCDTKANFTGVSYGGMIALCRDGPATLGKGLARNYVRQVVVHEVFHEAQAQLSGEPRKLKRSQSAVDWQGPVWMVEGSAEFVALNVTTGRSAGSLVSWFRARLKQRPELILLEQSTAREYFTLDVYYGGALGVSRLVSRSGTKSLTRFYEMLGQGVDWEEAFAKAYGTPTGQFYKAYARAF</sequence>
<keyword evidence="3" id="KW-1185">Reference proteome</keyword>
<dbReference type="EMBL" id="JFKE01000010">
    <property type="protein sequence ID" value="KAJ54236.1"/>
    <property type="molecule type" value="Genomic_DNA"/>
</dbReference>
<proteinExistence type="predicted"/>
<evidence type="ECO:0000313" key="3">
    <source>
        <dbReference type="Proteomes" id="UP000026249"/>
    </source>
</evidence>
<evidence type="ECO:0000259" key="1">
    <source>
        <dbReference type="Pfam" id="PF01471"/>
    </source>
</evidence>
<protein>
    <recommendedName>
        <fullName evidence="1">Peptidoglycan binding-like domain-containing protein</fullName>
    </recommendedName>
</protein>
<dbReference type="AlphaFoldDB" id="A0A037ZFB9"/>
<name>A0A037ZFB9_9RHOB</name>
<evidence type="ECO:0000313" key="2">
    <source>
        <dbReference type="EMBL" id="KAJ54236.1"/>
    </source>
</evidence>
<dbReference type="Proteomes" id="UP000026249">
    <property type="component" value="Unassembled WGS sequence"/>
</dbReference>
<reference evidence="2 3" key="1">
    <citation type="submission" date="2014-03" db="EMBL/GenBank/DDBJ databases">
        <title>Draft Genome Sequence of Actibacterium mucosum KCTC 23349, a Marine Alphaproteobacterium with Complex Ionic Requirements Isolated from Mediterranean Seawater at Malvarrosa Beach, Valencia, Spain.</title>
        <authorList>
            <person name="Arahal D.R."/>
            <person name="Shao Z."/>
            <person name="Lai Q."/>
            <person name="Pujalte M.J."/>
        </authorList>
    </citation>
    <scope>NUCLEOTIDE SEQUENCE [LARGE SCALE GENOMIC DNA]</scope>
    <source>
        <strain evidence="2 3">KCTC 23349</strain>
    </source>
</reference>
<comment type="caution">
    <text evidence="2">The sequence shown here is derived from an EMBL/GenBank/DDBJ whole genome shotgun (WGS) entry which is preliminary data.</text>
</comment>
<accession>A0A037ZFB9</accession>